<keyword evidence="2" id="KW-0255">Endonuclease</keyword>
<keyword evidence="3" id="KW-0378">Hydrolase</keyword>
<feature type="chain" id="PRO_5015354235" description="TNase-like domain-containing protein" evidence="4">
    <location>
        <begin position="19"/>
        <end position="162"/>
    </location>
</feature>
<feature type="domain" description="TNase-like" evidence="5">
    <location>
        <begin position="19"/>
        <end position="151"/>
    </location>
</feature>
<dbReference type="SUPFAM" id="SSF50199">
    <property type="entry name" value="Staphylococcal nuclease"/>
    <property type="match status" value="1"/>
</dbReference>
<keyword evidence="1" id="KW-0540">Nuclease</keyword>
<dbReference type="RefSeq" id="WP_109016728.1">
    <property type="nucleotide sequence ID" value="NZ_BDOQ01000019.1"/>
</dbReference>
<sequence length="162" mass="18002">MQLAVLLLLWLFAAQTHADILIGQVVGIESGDTIRLVDQNSRSMRVRLIGIAAPRLQQPFGKESQSHLGSLLSGQQVNVLWNKRSADGALVGKVMLAAPGGQPQDAGLQQIDDGMAWWHLETVEDLGQADRGAYQHAEFDAKIHRRGLWRDTNPQPPWKWPR</sequence>
<evidence type="ECO:0000256" key="4">
    <source>
        <dbReference type="SAM" id="SignalP"/>
    </source>
</evidence>
<evidence type="ECO:0000313" key="7">
    <source>
        <dbReference type="Proteomes" id="UP000245081"/>
    </source>
</evidence>
<reference evidence="6 7" key="1">
    <citation type="journal article" date="2018" name="Environ. Microbiol.">
        <title>Isolation and genomic characterization of Novimethylophilus kurashikiensis gen. nov. sp. nov., a new lanthanide-dependent methylotrophic species of Methylophilaceae.</title>
        <authorList>
            <person name="Lv H."/>
            <person name="Sahin N."/>
            <person name="Tani A."/>
        </authorList>
    </citation>
    <scope>NUCLEOTIDE SEQUENCE [LARGE SCALE GENOMIC DNA]</scope>
    <source>
        <strain evidence="6 7">La2-4</strain>
    </source>
</reference>
<dbReference type="SMART" id="SM00318">
    <property type="entry name" value="SNc"/>
    <property type="match status" value="1"/>
</dbReference>
<dbReference type="Proteomes" id="UP000245081">
    <property type="component" value="Unassembled WGS sequence"/>
</dbReference>
<evidence type="ECO:0000313" key="6">
    <source>
        <dbReference type="EMBL" id="GBG15582.1"/>
    </source>
</evidence>
<dbReference type="PROSITE" id="PS50830">
    <property type="entry name" value="TNASE_3"/>
    <property type="match status" value="1"/>
</dbReference>
<dbReference type="InterPro" id="IPR035437">
    <property type="entry name" value="SNase_OB-fold_sf"/>
</dbReference>
<dbReference type="Gene3D" id="2.40.50.90">
    <property type="match status" value="1"/>
</dbReference>
<evidence type="ECO:0000256" key="3">
    <source>
        <dbReference type="ARBA" id="ARBA00022801"/>
    </source>
</evidence>
<comment type="caution">
    <text evidence="6">The sequence shown here is derived from an EMBL/GenBank/DDBJ whole genome shotgun (WGS) entry which is preliminary data.</text>
</comment>
<protein>
    <recommendedName>
        <fullName evidence="5">TNase-like domain-containing protein</fullName>
    </recommendedName>
</protein>
<dbReference type="Pfam" id="PF00565">
    <property type="entry name" value="SNase"/>
    <property type="match status" value="1"/>
</dbReference>
<dbReference type="PANTHER" id="PTHR12302:SF3">
    <property type="entry name" value="SERINE_THREONINE-PROTEIN KINASE 31"/>
    <property type="match status" value="1"/>
</dbReference>
<evidence type="ECO:0000259" key="5">
    <source>
        <dbReference type="PROSITE" id="PS50830"/>
    </source>
</evidence>
<dbReference type="AlphaFoldDB" id="A0A2R5FBI3"/>
<organism evidence="6 7">
    <name type="scientific">Novimethylophilus kurashikiensis</name>
    <dbReference type="NCBI Taxonomy" id="1825523"/>
    <lineage>
        <taxon>Bacteria</taxon>
        <taxon>Pseudomonadati</taxon>
        <taxon>Pseudomonadota</taxon>
        <taxon>Betaproteobacteria</taxon>
        <taxon>Nitrosomonadales</taxon>
        <taxon>Methylophilaceae</taxon>
        <taxon>Novimethylophilus</taxon>
    </lineage>
</organism>
<dbReference type="InterPro" id="IPR016071">
    <property type="entry name" value="Staphylococal_nuclease_OB-fold"/>
</dbReference>
<gene>
    <name evidence="6" type="ORF">NMK_3193</name>
</gene>
<dbReference type="PANTHER" id="PTHR12302">
    <property type="entry name" value="EBNA2 BINDING PROTEIN P100"/>
    <property type="match status" value="1"/>
</dbReference>
<feature type="signal peptide" evidence="4">
    <location>
        <begin position="1"/>
        <end position="18"/>
    </location>
</feature>
<evidence type="ECO:0000256" key="2">
    <source>
        <dbReference type="ARBA" id="ARBA00022759"/>
    </source>
</evidence>
<dbReference type="GO" id="GO:0016787">
    <property type="term" value="F:hydrolase activity"/>
    <property type="evidence" value="ECO:0007669"/>
    <property type="project" value="UniProtKB-KW"/>
</dbReference>
<dbReference type="EMBL" id="BDOQ01000019">
    <property type="protein sequence ID" value="GBG15582.1"/>
    <property type="molecule type" value="Genomic_DNA"/>
</dbReference>
<dbReference type="OrthoDB" id="9805504at2"/>
<keyword evidence="4" id="KW-0732">Signal</keyword>
<accession>A0A2R5FBI3</accession>
<name>A0A2R5FBI3_9PROT</name>
<proteinExistence type="predicted"/>
<dbReference type="GO" id="GO:0004519">
    <property type="term" value="F:endonuclease activity"/>
    <property type="evidence" value="ECO:0007669"/>
    <property type="project" value="UniProtKB-KW"/>
</dbReference>
<evidence type="ECO:0000256" key="1">
    <source>
        <dbReference type="ARBA" id="ARBA00022722"/>
    </source>
</evidence>
<keyword evidence="7" id="KW-1185">Reference proteome</keyword>